<dbReference type="Pfam" id="PF13688">
    <property type="entry name" value="Reprolysin_5"/>
    <property type="match status" value="1"/>
</dbReference>
<dbReference type="Gene3D" id="2.60.40.10">
    <property type="entry name" value="Immunoglobulins"/>
    <property type="match status" value="1"/>
</dbReference>
<evidence type="ECO:0000256" key="2">
    <source>
        <dbReference type="ARBA" id="ARBA00023157"/>
    </source>
</evidence>
<dbReference type="PANTHER" id="PTHR11905:SF159">
    <property type="entry name" value="ADAM METALLOPROTEASE"/>
    <property type="match status" value="1"/>
</dbReference>
<dbReference type="RefSeq" id="WP_023572779.1">
    <property type="nucleotide sequence ID" value="NZ_AVCS01000006.1"/>
</dbReference>
<dbReference type="AlphaFoldDB" id="V6SCG7"/>
<dbReference type="InterPro" id="IPR026444">
    <property type="entry name" value="Secre_tail"/>
</dbReference>
<evidence type="ECO:0000313" key="7">
    <source>
        <dbReference type="Proteomes" id="UP000030149"/>
    </source>
</evidence>
<dbReference type="InterPro" id="IPR036116">
    <property type="entry name" value="FN3_sf"/>
</dbReference>
<name>V6SCG7_9FLAO</name>
<keyword evidence="1 3" id="KW-0732">Signal</keyword>
<dbReference type="EMBL" id="JRLZ01000010">
    <property type="protein sequence ID" value="KGO95327.1"/>
    <property type="molecule type" value="Genomic_DNA"/>
</dbReference>
<dbReference type="Pfam" id="PF00431">
    <property type="entry name" value="CUB"/>
    <property type="match status" value="1"/>
</dbReference>
<dbReference type="PROSITE" id="PS50215">
    <property type="entry name" value="ADAM_MEPRO"/>
    <property type="match status" value="1"/>
</dbReference>
<dbReference type="InterPro" id="IPR000859">
    <property type="entry name" value="CUB_dom"/>
</dbReference>
<dbReference type="eggNOG" id="COG4935">
    <property type="taxonomic scope" value="Bacteria"/>
</dbReference>
<evidence type="ECO:0000259" key="4">
    <source>
        <dbReference type="PROSITE" id="PS01180"/>
    </source>
</evidence>
<protein>
    <recommendedName>
        <fullName evidence="8">Zinc metalloprotease</fullName>
    </recommendedName>
</protein>
<evidence type="ECO:0000259" key="5">
    <source>
        <dbReference type="PROSITE" id="PS50215"/>
    </source>
</evidence>
<dbReference type="PANTHER" id="PTHR11905">
    <property type="entry name" value="ADAM A DISINTEGRIN AND METALLOPROTEASE DOMAIN"/>
    <property type="match status" value="1"/>
</dbReference>
<dbReference type="NCBIfam" id="TIGR04183">
    <property type="entry name" value="Por_Secre_tail"/>
    <property type="match status" value="1"/>
</dbReference>
<dbReference type="GO" id="GO:0006508">
    <property type="term" value="P:proteolysis"/>
    <property type="evidence" value="ECO:0007669"/>
    <property type="project" value="InterPro"/>
</dbReference>
<keyword evidence="2" id="KW-1015">Disulfide bond</keyword>
<sequence length="730" mass="79595">MKKLTTILALLCCFFAFSQNKVASKIRELNLSKTKFVPVFPLTPIERAPNTQIEKTVADAQLATIKTAVVNDVVANGYETIEVQIPYHGSMIDIQLYKVDLFSEGFHVDTDKQKYISYDRGAYYRGIIKNDPSSLVSFNFFNGEFNGVVSSSLLSNLVVGKIDAPGNVNEYVIYEDQKMKVASPNECHTKDEVTEYKDHKSGDSRTQSGTKCVATYFEIDNNLFVANGSNTTTTTNWMTSVFNNMQTLYANDGITLALKTIYIWTSQDPYEGAGSDPSDYLYKFKDVRPVFDGDVGQLVGIDAGNLGGVSMGIGGLCTTNNYVYSDVFLSYSTVPTYSWTIMVVTHEFGHNVGSRHTHACAWNGDNTAIDNCGPFSIPNGEGTSCMTTPPTIPSGSEKGTIMSYCHLVGGVGINLANGFGPQPANAILDFIDSRACLSTDCISVCVNGVGAIDAQYNAVSTSAVVSWTDITNEDTWQVAVMPFSSNLPSWTTVTSPTFTANGLTPNTYYKFRVKPNCGSLTPLTREFVFLTSANYCNGITLTDTGGAAGNYRDNQNFVRTIVPNVPNNKIKLTFSSFSLERDYDYLYVYNGSSTSSPAFAANGYTGTTVVPGPFESTAPDGALTLKFYSDGGTTDRGWVATTSCLANLGLDENNYLDYSYYPNPTNGLVTINSKDIISNVMVYNVEGRLLYSGDVNNLTAQVDISGYASGTYFFKMNIDNQIVNFKIVKL</sequence>
<dbReference type="SUPFAM" id="SSF55486">
    <property type="entry name" value="Metalloproteases ('zincins'), catalytic domain"/>
    <property type="match status" value="1"/>
</dbReference>
<dbReference type="InterPro" id="IPR001590">
    <property type="entry name" value="Peptidase_M12B"/>
</dbReference>
<feature type="chain" id="PRO_5004750729" description="Zinc metalloprotease" evidence="3">
    <location>
        <begin position="19"/>
        <end position="730"/>
    </location>
</feature>
<dbReference type="Pfam" id="PF18962">
    <property type="entry name" value="Por_Secre_tail"/>
    <property type="match status" value="1"/>
</dbReference>
<dbReference type="PROSITE" id="PS01180">
    <property type="entry name" value="CUB"/>
    <property type="match status" value="1"/>
</dbReference>
<evidence type="ECO:0000256" key="1">
    <source>
        <dbReference type="ARBA" id="ARBA00022729"/>
    </source>
</evidence>
<gene>
    <name evidence="6" type="ORF">Q767_10995</name>
</gene>
<dbReference type="OrthoDB" id="1182309at2"/>
<dbReference type="InterPro" id="IPR035914">
    <property type="entry name" value="Sperma_CUB_dom_sf"/>
</dbReference>
<proteinExistence type="predicted"/>
<dbReference type="GO" id="GO:0004222">
    <property type="term" value="F:metalloendopeptidase activity"/>
    <property type="evidence" value="ECO:0007669"/>
    <property type="project" value="InterPro"/>
</dbReference>
<evidence type="ECO:0000256" key="3">
    <source>
        <dbReference type="SAM" id="SignalP"/>
    </source>
</evidence>
<dbReference type="InterPro" id="IPR024079">
    <property type="entry name" value="MetalloPept_cat_dom_sf"/>
</dbReference>
<dbReference type="SMART" id="SM00042">
    <property type="entry name" value="CUB"/>
    <property type="match status" value="1"/>
</dbReference>
<reference evidence="7" key="1">
    <citation type="submission" date="2013-09" db="EMBL/GenBank/DDBJ databases">
        <authorList>
            <person name="Zeng Z."/>
            <person name="Chen C."/>
        </authorList>
    </citation>
    <scope>NUCLEOTIDE SEQUENCE [LARGE SCALE GENOMIC DNA]</scope>
    <source>
        <strain evidence="7">DK69</strain>
    </source>
</reference>
<dbReference type="SUPFAM" id="SSF49854">
    <property type="entry name" value="Spermadhesin, CUB domain"/>
    <property type="match status" value="1"/>
</dbReference>
<comment type="caution">
    <text evidence="6">The sequence shown here is derived from an EMBL/GenBank/DDBJ whole genome shotgun (WGS) entry which is preliminary data.</text>
</comment>
<feature type="domain" description="CUB" evidence="4">
    <location>
        <begin position="517"/>
        <end position="645"/>
    </location>
</feature>
<accession>V6SCG7</accession>
<organism evidence="6 7">
    <name type="scientific">Flavobacterium enshiense DK69</name>
    <dbReference type="NCBI Taxonomy" id="1107311"/>
    <lineage>
        <taxon>Bacteria</taxon>
        <taxon>Pseudomonadati</taxon>
        <taxon>Bacteroidota</taxon>
        <taxon>Flavobacteriia</taxon>
        <taxon>Flavobacteriales</taxon>
        <taxon>Flavobacteriaceae</taxon>
        <taxon>Flavobacterium</taxon>
    </lineage>
</organism>
<dbReference type="Gene3D" id="3.40.390.10">
    <property type="entry name" value="Collagenase (Catalytic Domain)"/>
    <property type="match status" value="1"/>
</dbReference>
<dbReference type="CDD" id="cd00041">
    <property type="entry name" value="CUB"/>
    <property type="match status" value="1"/>
</dbReference>
<dbReference type="PATRIC" id="fig|1107311.3.peg.724"/>
<feature type="signal peptide" evidence="3">
    <location>
        <begin position="1"/>
        <end position="18"/>
    </location>
</feature>
<dbReference type="Proteomes" id="UP000030149">
    <property type="component" value="Unassembled WGS sequence"/>
</dbReference>
<keyword evidence="7" id="KW-1185">Reference proteome</keyword>
<feature type="domain" description="Peptidase M12B" evidence="5">
    <location>
        <begin position="211"/>
        <end position="405"/>
    </location>
</feature>
<evidence type="ECO:0000313" key="6">
    <source>
        <dbReference type="EMBL" id="KGO95327.1"/>
    </source>
</evidence>
<dbReference type="InterPro" id="IPR013783">
    <property type="entry name" value="Ig-like_fold"/>
</dbReference>
<dbReference type="Gene3D" id="2.60.120.290">
    <property type="entry name" value="Spermadhesin, CUB domain"/>
    <property type="match status" value="1"/>
</dbReference>
<evidence type="ECO:0008006" key="8">
    <source>
        <dbReference type="Google" id="ProtNLM"/>
    </source>
</evidence>
<dbReference type="STRING" id="1107311.Q767_10995"/>
<reference evidence="6 7" key="2">
    <citation type="journal article" date="2015" name="Stand. Genomic Sci.">
        <title>High quality draft genomic sequence of Flavobacterium enshiense DK69(T) and comparison among Flavobacterium genomes.</title>
        <authorList>
            <person name="Zeng Z."/>
            <person name="Chen C."/>
            <person name="Du H."/>
            <person name="Wang G."/>
            <person name="Li M."/>
        </authorList>
    </citation>
    <scope>NUCLEOTIDE SEQUENCE [LARGE SCALE GENOMIC DNA]</scope>
    <source>
        <strain evidence="6 7">DK69</strain>
    </source>
</reference>
<dbReference type="SUPFAM" id="SSF49265">
    <property type="entry name" value="Fibronectin type III"/>
    <property type="match status" value="1"/>
</dbReference>